<dbReference type="KEGG" id="ctes:O987_27150"/>
<dbReference type="EMBL" id="CP006704">
    <property type="protein sequence ID" value="AIJ49481.1"/>
    <property type="molecule type" value="Genomic_DNA"/>
</dbReference>
<organism evidence="1 2">
    <name type="scientific">Comamonas testosteroni TK102</name>
    <dbReference type="NCBI Taxonomy" id="1392005"/>
    <lineage>
        <taxon>Bacteria</taxon>
        <taxon>Pseudomonadati</taxon>
        <taxon>Pseudomonadota</taxon>
        <taxon>Betaproteobacteria</taxon>
        <taxon>Burkholderiales</taxon>
        <taxon>Comamonadaceae</taxon>
        <taxon>Comamonas</taxon>
    </lineage>
</organism>
<reference evidence="1 2" key="1">
    <citation type="journal article" date="2014" name="Genome Announc.">
        <title>Complete Genome Sequence of Polychlorinated Biphenyl Degrader Comamonas testosteroni TK102 (NBRC 109938).</title>
        <authorList>
            <person name="Fukuda K."/>
            <person name="Hosoyama A."/>
            <person name="Tsuchikane K."/>
            <person name="Ohji S."/>
            <person name="Yamazoe A."/>
            <person name="Fujita N."/>
            <person name="Shintani M."/>
            <person name="Kimbara K."/>
        </authorList>
    </citation>
    <scope>NUCLEOTIDE SEQUENCE [LARGE SCALE GENOMIC DNA]</scope>
    <source>
        <strain evidence="1">TK102</strain>
    </source>
</reference>
<gene>
    <name evidence="1" type="ORF">O987_27150</name>
</gene>
<name>A0A076PXQ6_COMTE</name>
<evidence type="ECO:0000313" key="2">
    <source>
        <dbReference type="Proteomes" id="UP000028782"/>
    </source>
</evidence>
<dbReference type="Proteomes" id="UP000028782">
    <property type="component" value="Chromosome"/>
</dbReference>
<dbReference type="RefSeq" id="WP_043375699.1">
    <property type="nucleotide sequence ID" value="NZ_CP006704.1"/>
</dbReference>
<dbReference type="HOGENOM" id="CLU_184979_0_0_4"/>
<sequence>MSHNTTALQESARQLQQLRGGFEQLAHSQISASALGQQARAATTLLQALPPRYGEVLLNLLDRLESSALFTEESCSFSQKDLLDNLRMWADKAQAQLAANPG</sequence>
<protein>
    <submittedName>
        <fullName evidence="1">Uncharacterized protein</fullName>
    </submittedName>
</protein>
<dbReference type="AlphaFoldDB" id="A0A076PXQ6"/>
<proteinExistence type="predicted"/>
<evidence type="ECO:0000313" key="1">
    <source>
        <dbReference type="EMBL" id="AIJ49481.1"/>
    </source>
</evidence>
<accession>A0A076PXQ6</accession>